<name>A0A7R9KJS3_9ACAR</name>
<evidence type="ECO:0000313" key="3">
    <source>
        <dbReference type="Proteomes" id="UP000759131"/>
    </source>
</evidence>
<organism evidence="2">
    <name type="scientific">Medioppia subpectinata</name>
    <dbReference type="NCBI Taxonomy" id="1979941"/>
    <lineage>
        <taxon>Eukaryota</taxon>
        <taxon>Metazoa</taxon>
        <taxon>Ecdysozoa</taxon>
        <taxon>Arthropoda</taxon>
        <taxon>Chelicerata</taxon>
        <taxon>Arachnida</taxon>
        <taxon>Acari</taxon>
        <taxon>Acariformes</taxon>
        <taxon>Sarcoptiformes</taxon>
        <taxon>Oribatida</taxon>
        <taxon>Brachypylina</taxon>
        <taxon>Oppioidea</taxon>
        <taxon>Oppiidae</taxon>
        <taxon>Medioppia</taxon>
    </lineage>
</organism>
<gene>
    <name evidence="2" type="ORF">OSB1V03_LOCUS3496</name>
</gene>
<evidence type="ECO:0000259" key="1">
    <source>
        <dbReference type="Pfam" id="PF00646"/>
    </source>
</evidence>
<feature type="domain" description="F-box" evidence="1">
    <location>
        <begin position="40"/>
        <end position="69"/>
    </location>
</feature>
<protein>
    <recommendedName>
        <fullName evidence="1">F-box domain-containing protein</fullName>
    </recommendedName>
</protein>
<dbReference type="EMBL" id="OC856001">
    <property type="protein sequence ID" value="CAD7623035.1"/>
    <property type="molecule type" value="Genomic_DNA"/>
</dbReference>
<proteinExistence type="predicted"/>
<dbReference type="AlphaFoldDB" id="A0A7R9KJS3"/>
<dbReference type="InterPro" id="IPR036047">
    <property type="entry name" value="F-box-like_dom_sf"/>
</dbReference>
<dbReference type="SUPFAM" id="SSF81383">
    <property type="entry name" value="F-box domain"/>
    <property type="match status" value="1"/>
</dbReference>
<sequence>MFHMERELTQMMASLETTDGCEDRQQPKIYAKNSMDRFGDDLCQLLLSYLSFEDRFQLKCVSKQFRRTVFESVVSIEINDQFMQQILNTTITETLATIAIKCPNIETIDCRGIDTEYETHISELLAIFRDNCLNLRKIYCNLWQNSGQTMPRIGPLVTRINSLTLPDN</sequence>
<reference evidence="2" key="1">
    <citation type="submission" date="2020-11" db="EMBL/GenBank/DDBJ databases">
        <authorList>
            <person name="Tran Van P."/>
        </authorList>
    </citation>
    <scope>NUCLEOTIDE SEQUENCE</scope>
</reference>
<dbReference type="OrthoDB" id="3219396at2759"/>
<dbReference type="CDD" id="cd09917">
    <property type="entry name" value="F-box_SF"/>
    <property type="match status" value="1"/>
</dbReference>
<evidence type="ECO:0000313" key="2">
    <source>
        <dbReference type="EMBL" id="CAD7623035.1"/>
    </source>
</evidence>
<dbReference type="EMBL" id="CAJPIZ010001426">
    <property type="protein sequence ID" value="CAG2103465.1"/>
    <property type="molecule type" value="Genomic_DNA"/>
</dbReference>
<keyword evidence="3" id="KW-1185">Reference proteome</keyword>
<dbReference type="InterPro" id="IPR001810">
    <property type="entry name" value="F-box_dom"/>
</dbReference>
<dbReference type="Pfam" id="PF00646">
    <property type="entry name" value="F-box"/>
    <property type="match status" value="1"/>
</dbReference>
<accession>A0A7R9KJS3</accession>
<dbReference type="Proteomes" id="UP000759131">
    <property type="component" value="Unassembled WGS sequence"/>
</dbReference>